<keyword evidence="3" id="KW-1185">Reference proteome</keyword>
<dbReference type="RefSeq" id="WP_043668420.1">
    <property type="nucleotide sequence ID" value="NZ_BDCI01000036.1"/>
</dbReference>
<keyword evidence="1" id="KW-0732">Signal</keyword>
<evidence type="ECO:0000256" key="1">
    <source>
        <dbReference type="SAM" id="SignalP"/>
    </source>
</evidence>
<gene>
    <name evidence="2" type="ORF">FG87_11550</name>
</gene>
<evidence type="ECO:0000313" key="3">
    <source>
        <dbReference type="Proteomes" id="UP000031364"/>
    </source>
</evidence>
<feature type="signal peptide" evidence="1">
    <location>
        <begin position="1"/>
        <end position="26"/>
    </location>
</feature>
<dbReference type="Proteomes" id="UP000031364">
    <property type="component" value="Unassembled WGS sequence"/>
</dbReference>
<comment type="caution">
    <text evidence="2">The sequence shown here is derived from an EMBL/GenBank/DDBJ whole genome shotgun (WGS) entry which is preliminary data.</text>
</comment>
<proteinExistence type="predicted"/>
<reference evidence="2 3" key="1">
    <citation type="journal article" date="2014" name="Int. J. Syst. Evol. Microbiol.">
        <title>Nocardia vulneris sp. nov., isolated from wounds of human patients in North America.</title>
        <authorList>
            <person name="Lasker B.A."/>
            <person name="Bell M."/>
            <person name="Klenk H.P."/>
            <person name="Sproer C."/>
            <person name="Schumann C."/>
            <person name="Schumann P."/>
            <person name="Brown J.M."/>
        </authorList>
    </citation>
    <scope>NUCLEOTIDE SEQUENCE [LARGE SCALE GENOMIC DNA]</scope>
    <source>
        <strain evidence="2 3">W9851</strain>
    </source>
</reference>
<evidence type="ECO:0000313" key="2">
    <source>
        <dbReference type="EMBL" id="KIA64854.1"/>
    </source>
</evidence>
<accession>A0ABR4ZHQ6</accession>
<organism evidence="2 3">
    <name type="scientific">Nocardia vulneris</name>
    <dbReference type="NCBI Taxonomy" id="1141657"/>
    <lineage>
        <taxon>Bacteria</taxon>
        <taxon>Bacillati</taxon>
        <taxon>Actinomycetota</taxon>
        <taxon>Actinomycetes</taxon>
        <taxon>Mycobacteriales</taxon>
        <taxon>Nocardiaceae</taxon>
        <taxon>Nocardia</taxon>
    </lineage>
</organism>
<sequence length="72" mass="6661">MIAVRGFAGAALIAAAALAGTGAAGAAPVPLEPHTPVATESVAGSCGGITEPFAALVCALSSLSGNQGPGFP</sequence>
<evidence type="ECO:0008006" key="4">
    <source>
        <dbReference type="Google" id="ProtNLM"/>
    </source>
</evidence>
<feature type="chain" id="PRO_5045484281" description="Secreted protein" evidence="1">
    <location>
        <begin position="27"/>
        <end position="72"/>
    </location>
</feature>
<name>A0ABR4ZHQ6_9NOCA</name>
<dbReference type="EMBL" id="JNFP01000011">
    <property type="protein sequence ID" value="KIA64854.1"/>
    <property type="molecule type" value="Genomic_DNA"/>
</dbReference>
<protein>
    <recommendedName>
        <fullName evidence="4">Secreted protein</fullName>
    </recommendedName>
</protein>